<dbReference type="InterPro" id="IPR014710">
    <property type="entry name" value="RmlC-like_jellyroll"/>
</dbReference>
<organism evidence="1 2">
    <name type="scientific">Sphingomonas tagetis</name>
    <dbReference type="NCBI Taxonomy" id="2949092"/>
    <lineage>
        <taxon>Bacteria</taxon>
        <taxon>Pseudomonadati</taxon>
        <taxon>Pseudomonadota</taxon>
        <taxon>Alphaproteobacteria</taxon>
        <taxon>Sphingomonadales</taxon>
        <taxon>Sphingomonadaceae</taxon>
        <taxon>Sphingomonas</taxon>
    </lineage>
</organism>
<dbReference type="Proteomes" id="UP001139451">
    <property type="component" value="Unassembled WGS sequence"/>
</dbReference>
<dbReference type="Gene3D" id="2.60.120.10">
    <property type="entry name" value="Jelly Rolls"/>
    <property type="match status" value="1"/>
</dbReference>
<reference evidence="1" key="1">
    <citation type="submission" date="2022-05" db="EMBL/GenBank/DDBJ databases">
        <title>Sphingomonas sp. strain MG17 Genome sequencing and assembly.</title>
        <authorList>
            <person name="Kim I."/>
        </authorList>
    </citation>
    <scope>NUCLEOTIDE SEQUENCE</scope>
    <source>
        <strain evidence="1">MG17</strain>
    </source>
</reference>
<dbReference type="AlphaFoldDB" id="A0A9X2HSQ4"/>
<dbReference type="EMBL" id="JAMLDX010000023">
    <property type="protein sequence ID" value="MCP3732798.1"/>
    <property type="molecule type" value="Genomic_DNA"/>
</dbReference>
<accession>A0A9X2HSQ4</accession>
<comment type="caution">
    <text evidence="1">The sequence shown here is derived from an EMBL/GenBank/DDBJ whole genome shotgun (WGS) entry which is preliminary data.</text>
</comment>
<evidence type="ECO:0000313" key="1">
    <source>
        <dbReference type="EMBL" id="MCP3732798.1"/>
    </source>
</evidence>
<evidence type="ECO:0000313" key="2">
    <source>
        <dbReference type="Proteomes" id="UP001139451"/>
    </source>
</evidence>
<name>A0A9X2HSQ4_9SPHN</name>
<dbReference type="RefSeq" id="WP_254296543.1">
    <property type="nucleotide sequence ID" value="NZ_JAMLDX010000023.1"/>
</dbReference>
<keyword evidence="2" id="KW-1185">Reference proteome</keyword>
<gene>
    <name evidence="1" type="ORF">M9978_20470</name>
</gene>
<evidence type="ECO:0008006" key="3">
    <source>
        <dbReference type="Google" id="ProtNLM"/>
    </source>
</evidence>
<protein>
    <recommendedName>
        <fullName evidence="3">Cupin domain-containing protein</fullName>
    </recommendedName>
</protein>
<sequence length="134" mass="14281">MAGRGHKDIFARDIEWTRAGDGVRYAGFPLDPDDAGAGPLMVLAQFAPGEVVDPHTHDCNYIEYITQGSQMVGKIDFAAGDVRWASAGTGYGPIKVGPEGCTVLIVFQNGAKSPPMMLGKAKQTAKLVRSGEMR</sequence>
<dbReference type="SUPFAM" id="SSF51182">
    <property type="entry name" value="RmlC-like cupins"/>
    <property type="match status" value="1"/>
</dbReference>
<dbReference type="InterPro" id="IPR011051">
    <property type="entry name" value="RmlC_Cupin_sf"/>
</dbReference>
<proteinExistence type="predicted"/>